<protein>
    <recommendedName>
        <fullName evidence="3">Fibronectin type-III domain-containing protein</fullName>
    </recommendedName>
</protein>
<proteinExistence type="predicted"/>
<sequence length="1159" mass="129949">MTRPLIVACLCSLYCIGVVSALGWIFPQEPIYREVNDTFRLKCTLDVHSRDARGWNSSSLMFYRAEKPVPREQVKIINSTTIELTVERAQPSYDAYTCKLNDKQGITIRSVFIGHQPQNVTDFKCRVPNWDRSMVCTFTSDALVNPVPTKYELKFDFVTKLDIYTCPLTYDTETKLTKCVIINGYRHADEFYFFTLIASNNLGTLKQSFVINQFDVVVPNIPGNSCTAENITSNGAVLTWPKSYKYNLFPRNFISEVKLLSIYDNNEWQILNTDGMQLNNKIYSLPLRNLKYAATRYDVRIRMRTNSSEVGEDMWSNYTSCLFTTQPRKPDMPPAVAVGSFENSNEKRLFVYWRELEKWQYNAANGFYYEIRMLGPDQKLINQWTSTGGMTDLQHIQDMNYTFELRSVNTEGISERNSVVFVPSQRHRLAKPVIEMLLSDEGKFTLSWKPPLRDASSITSYTVFWCNTTSNSPNDCNGSINFATVASNQTTFVLDNGGVALNFAVSANAGRLSSGMIWAACTATHKTDIGKLKTIWITETVASSISLKWKTECGDVAHTGYMIYYCNINEPRMQDCKEPELSINVTNKNQHQCLLDNLKPYATYKIEIAMYSSATHIGPRSEPVFNTTRESAPSQPRNLTVHNITKNSVTLHWQPPLHINGGKMSYEILYNGLSRKHNLEGPYDRDVEETLEPLDAFTEYNITVRAHTVDDSPFSNVVRVRTRLGEPQLISQPNTNSSSGSQLMIEWKPPSKPSGCVEFYELKIESKSTVIYQQRGTGCRMRQAICQTRDSSKYEFYVRAVNVDIVDELGDELEQLSCDDRWEELQRRWPGLKRYIAYDECGTDFVSMSHHTALTDSDAPPGVQLLRGPWSVPLAHWCSAADSKEFFWPSMLAIAIICSLCCCYSYAKVKYVLQVEVIIPEGLNDITGSSKPCFNVISAGGMIYTEHGSIMTNSTKDEGYTKEQNQCLLPSSSSSGGSIADLSGHDQRSSPEFCNSGCCEEDSTSFYDQEAERQDLHEFGDDASDTIDSNHLDELHSHSQSSPKGGVEGAMVMENAFGNVNKGCDSGPLPPLMNGGGSQSKTPAPSMSVTSGYVPAPTVNPNRQQINSSGYLQIGALTNSGLMTPVDSVQKSFNAKMAAAPISGYVTHKQLSDYGQQLQ</sequence>
<dbReference type="AlphaFoldDB" id="A0A182ISV1"/>
<dbReference type="CDD" id="cd00063">
    <property type="entry name" value="FN3"/>
    <property type="match status" value="3"/>
</dbReference>
<dbReference type="STRING" id="41427.A0A182ISV1"/>
<dbReference type="InterPro" id="IPR013783">
    <property type="entry name" value="Ig-like_fold"/>
</dbReference>
<evidence type="ECO:0000256" key="1">
    <source>
        <dbReference type="SAM" id="MobiDB-lite"/>
    </source>
</evidence>
<dbReference type="InterPro" id="IPR003961">
    <property type="entry name" value="FN3_dom"/>
</dbReference>
<dbReference type="InterPro" id="IPR036116">
    <property type="entry name" value="FN3_sf"/>
</dbReference>
<dbReference type="PROSITE" id="PS50853">
    <property type="entry name" value="FN3"/>
    <property type="match status" value="2"/>
</dbReference>
<feature type="domain" description="Fibronectin type-III" evidence="3">
    <location>
        <begin position="531"/>
        <end position="631"/>
    </location>
</feature>
<reference evidence="4" key="1">
    <citation type="submission" date="2022-08" db="UniProtKB">
        <authorList>
            <consortium name="EnsemblMetazoa"/>
        </authorList>
    </citation>
    <scope>IDENTIFICATION</scope>
    <source>
        <strain evidence="4">EBRO</strain>
    </source>
</reference>
<feature type="region of interest" description="Disordered" evidence="1">
    <location>
        <begin position="1020"/>
        <end position="1047"/>
    </location>
</feature>
<accession>A0A182ISV1</accession>
<dbReference type="SUPFAM" id="SSF49265">
    <property type="entry name" value="Fibronectin type III"/>
    <property type="match status" value="5"/>
</dbReference>
<feature type="signal peptide" evidence="2">
    <location>
        <begin position="1"/>
        <end position="21"/>
    </location>
</feature>
<feature type="compositionally biased region" description="Polar residues" evidence="1">
    <location>
        <begin position="1079"/>
        <end position="1091"/>
    </location>
</feature>
<feature type="chain" id="PRO_5043825684" description="Fibronectin type-III domain-containing protein" evidence="2">
    <location>
        <begin position="22"/>
        <end position="1159"/>
    </location>
</feature>
<evidence type="ECO:0000313" key="4">
    <source>
        <dbReference type="EnsemblMetazoa" id="AATE004827-PA.1"/>
    </source>
</evidence>
<dbReference type="Gene3D" id="2.60.40.10">
    <property type="entry name" value="Immunoglobulins"/>
    <property type="match status" value="7"/>
</dbReference>
<organism evidence="4">
    <name type="scientific">Anopheles atroparvus</name>
    <name type="common">European mosquito</name>
    <dbReference type="NCBI Taxonomy" id="41427"/>
    <lineage>
        <taxon>Eukaryota</taxon>
        <taxon>Metazoa</taxon>
        <taxon>Ecdysozoa</taxon>
        <taxon>Arthropoda</taxon>
        <taxon>Hexapoda</taxon>
        <taxon>Insecta</taxon>
        <taxon>Pterygota</taxon>
        <taxon>Neoptera</taxon>
        <taxon>Endopterygota</taxon>
        <taxon>Diptera</taxon>
        <taxon>Nematocera</taxon>
        <taxon>Culicoidea</taxon>
        <taxon>Culicidae</taxon>
        <taxon>Anophelinae</taxon>
        <taxon>Anopheles</taxon>
    </lineage>
</organism>
<evidence type="ECO:0000256" key="2">
    <source>
        <dbReference type="SAM" id="SignalP"/>
    </source>
</evidence>
<dbReference type="SMART" id="SM00060">
    <property type="entry name" value="FN3"/>
    <property type="match status" value="6"/>
</dbReference>
<feature type="compositionally biased region" description="Basic and acidic residues" evidence="1">
    <location>
        <begin position="1028"/>
        <end position="1037"/>
    </location>
</feature>
<keyword evidence="2" id="KW-0732">Signal</keyword>
<dbReference type="GO" id="GO:0016020">
    <property type="term" value="C:membrane"/>
    <property type="evidence" value="ECO:0007669"/>
    <property type="project" value="UniProtKB-SubCell"/>
</dbReference>
<feature type="domain" description="Fibronectin type-III" evidence="3">
    <location>
        <begin position="635"/>
        <end position="725"/>
    </location>
</feature>
<name>A0A182ISV1_ANOAO</name>
<dbReference type="EnsemblMetazoa" id="AATE004827-RA">
    <property type="protein sequence ID" value="AATE004827-PA.1"/>
    <property type="gene ID" value="AATE004827"/>
</dbReference>
<dbReference type="VEuPathDB" id="VectorBase:AATE004827"/>
<feature type="region of interest" description="Disordered" evidence="1">
    <location>
        <begin position="1062"/>
        <end position="1092"/>
    </location>
</feature>
<dbReference type="PANTHER" id="PTHR46957:SF3">
    <property type="entry name" value="CYTOKINE RECEPTOR"/>
    <property type="match status" value="1"/>
</dbReference>
<dbReference type="InterPro" id="IPR050713">
    <property type="entry name" value="RTP_Phos/Ushers"/>
</dbReference>
<dbReference type="Pfam" id="PF00041">
    <property type="entry name" value="fn3"/>
    <property type="match status" value="2"/>
</dbReference>
<feature type="region of interest" description="Disordered" evidence="1">
    <location>
        <begin position="969"/>
        <end position="988"/>
    </location>
</feature>
<dbReference type="PANTHER" id="PTHR46957">
    <property type="entry name" value="CYTOKINE RECEPTOR"/>
    <property type="match status" value="1"/>
</dbReference>
<evidence type="ECO:0000259" key="3">
    <source>
        <dbReference type="PROSITE" id="PS50853"/>
    </source>
</evidence>